<accession>A0A6A6QUD3</accession>
<dbReference type="CDD" id="cd15457">
    <property type="entry name" value="NADAR"/>
    <property type="match status" value="1"/>
</dbReference>
<protein>
    <submittedName>
        <fullName evidence="3">DUF1768-domain-containing protein</fullName>
    </submittedName>
</protein>
<name>A0A6A6QUD3_9PEZI</name>
<dbReference type="OrthoDB" id="206452at2759"/>
<dbReference type="SUPFAM" id="SSF143990">
    <property type="entry name" value="YbiA-like"/>
    <property type="match status" value="1"/>
</dbReference>
<evidence type="ECO:0000313" key="3">
    <source>
        <dbReference type="EMBL" id="KAF2496005.1"/>
    </source>
</evidence>
<dbReference type="AlphaFoldDB" id="A0A6A6QUD3"/>
<organism evidence="3 4">
    <name type="scientific">Lophium mytilinum</name>
    <dbReference type="NCBI Taxonomy" id="390894"/>
    <lineage>
        <taxon>Eukaryota</taxon>
        <taxon>Fungi</taxon>
        <taxon>Dikarya</taxon>
        <taxon>Ascomycota</taxon>
        <taxon>Pezizomycotina</taxon>
        <taxon>Dothideomycetes</taxon>
        <taxon>Pleosporomycetidae</taxon>
        <taxon>Mytilinidiales</taxon>
        <taxon>Mytilinidiaceae</taxon>
        <taxon>Lophium</taxon>
    </lineage>
</organism>
<dbReference type="Proteomes" id="UP000799750">
    <property type="component" value="Unassembled WGS sequence"/>
</dbReference>
<gene>
    <name evidence="3" type="ORF">BU16DRAFT_617518</name>
</gene>
<dbReference type="NCBIfam" id="TIGR02464">
    <property type="entry name" value="ribofla_fusion"/>
    <property type="match status" value="1"/>
</dbReference>
<evidence type="ECO:0000256" key="1">
    <source>
        <dbReference type="SAM" id="MobiDB-lite"/>
    </source>
</evidence>
<proteinExistence type="predicted"/>
<dbReference type="Pfam" id="PF08719">
    <property type="entry name" value="NADAR"/>
    <property type="match status" value="1"/>
</dbReference>
<evidence type="ECO:0000259" key="2">
    <source>
        <dbReference type="Pfam" id="PF08719"/>
    </source>
</evidence>
<evidence type="ECO:0000313" key="4">
    <source>
        <dbReference type="Proteomes" id="UP000799750"/>
    </source>
</evidence>
<keyword evidence="4" id="KW-1185">Reference proteome</keyword>
<dbReference type="InterPro" id="IPR037238">
    <property type="entry name" value="YbiA-like_sf"/>
</dbReference>
<dbReference type="InterPro" id="IPR012816">
    <property type="entry name" value="NADAR"/>
</dbReference>
<sequence length="250" mass="28044">MPPPKPHQRTSKTPAPNPPTESPNSTLFFYMPDEKPYGLFCQWHPSPFTVSTSALVWLLTEGPQPPSFSDTTTMINGEPADPLVAASRELPILATSKINFNCAEQFMMFAKALYFSDFRTAVRIMDSKSPKEQQALGAAVAGFSSERWGHVKAGHERMVKERVVEQGNYCKFTQNRAFREVLLGTGERELAEAGSKDRTWGIGYTAKNAERYRSYWGQNLLGKCLMRARGWIREDVAKREESRGGGGTKR</sequence>
<feature type="region of interest" description="Disordered" evidence="1">
    <location>
        <begin position="1"/>
        <end position="26"/>
    </location>
</feature>
<dbReference type="Gene3D" id="1.10.357.40">
    <property type="entry name" value="YbiA-like"/>
    <property type="match status" value="1"/>
</dbReference>
<feature type="domain" description="NADAR" evidence="2">
    <location>
        <begin position="28"/>
        <end position="233"/>
    </location>
</feature>
<reference evidence="3" key="1">
    <citation type="journal article" date="2020" name="Stud. Mycol.">
        <title>101 Dothideomycetes genomes: a test case for predicting lifestyles and emergence of pathogens.</title>
        <authorList>
            <person name="Haridas S."/>
            <person name="Albert R."/>
            <person name="Binder M."/>
            <person name="Bloem J."/>
            <person name="Labutti K."/>
            <person name="Salamov A."/>
            <person name="Andreopoulos B."/>
            <person name="Baker S."/>
            <person name="Barry K."/>
            <person name="Bills G."/>
            <person name="Bluhm B."/>
            <person name="Cannon C."/>
            <person name="Castanera R."/>
            <person name="Culley D."/>
            <person name="Daum C."/>
            <person name="Ezra D."/>
            <person name="Gonzalez J."/>
            <person name="Henrissat B."/>
            <person name="Kuo A."/>
            <person name="Liang C."/>
            <person name="Lipzen A."/>
            <person name="Lutzoni F."/>
            <person name="Magnuson J."/>
            <person name="Mondo S."/>
            <person name="Nolan M."/>
            <person name="Ohm R."/>
            <person name="Pangilinan J."/>
            <person name="Park H.-J."/>
            <person name="Ramirez L."/>
            <person name="Alfaro M."/>
            <person name="Sun H."/>
            <person name="Tritt A."/>
            <person name="Yoshinaga Y."/>
            <person name="Zwiers L.-H."/>
            <person name="Turgeon B."/>
            <person name="Goodwin S."/>
            <person name="Spatafora J."/>
            <person name="Crous P."/>
            <person name="Grigoriev I."/>
        </authorList>
    </citation>
    <scope>NUCLEOTIDE SEQUENCE</scope>
    <source>
        <strain evidence="3">CBS 269.34</strain>
    </source>
</reference>
<dbReference type="EMBL" id="MU004188">
    <property type="protein sequence ID" value="KAF2496005.1"/>
    <property type="molecule type" value="Genomic_DNA"/>
</dbReference>
<feature type="compositionally biased region" description="Basic residues" evidence="1">
    <location>
        <begin position="1"/>
        <end position="10"/>
    </location>
</feature>